<dbReference type="InterPro" id="IPR013120">
    <property type="entry name" value="FAR_NAD-bd"/>
</dbReference>
<dbReference type="SUPFAM" id="SSF51735">
    <property type="entry name" value="NAD(P)-binding Rossmann-fold domains"/>
    <property type="match status" value="2"/>
</dbReference>
<name>A0AAW1D9S8_9HEMI</name>
<feature type="domain" description="Thioester reductase (TE)" evidence="9">
    <location>
        <begin position="1045"/>
        <end position="1186"/>
    </location>
</feature>
<comment type="similarity">
    <text evidence="2">Belongs to the WD repeat PWP2 family.</text>
</comment>
<comment type="subcellular location">
    <subcellularLocation>
        <location evidence="1">Nucleus</location>
        <location evidence="1">Nucleolus</location>
    </subcellularLocation>
</comment>
<dbReference type="PANTHER" id="PTHR19858">
    <property type="entry name" value="WD40 REPEAT PROTEIN"/>
    <property type="match status" value="1"/>
</dbReference>
<feature type="domain" description="Thioester reductase (TE)" evidence="9">
    <location>
        <begin position="30"/>
        <end position="162"/>
    </location>
</feature>
<dbReference type="SMART" id="SM00320">
    <property type="entry name" value="WD40"/>
    <property type="match status" value="11"/>
</dbReference>
<dbReference type="Pfam" id="PF04003">
    <property type="entry name" value="Utp12"/>
    <property type="match status" value="1"/>
</dbReference>
<dbReference type="SUPFAM" id="SSF50969">
    <property type="entry name" value="YVTN repeat-like/Quinoprotein amine dehydrogenase"/>
    <property type="match status" value="1"/>
</dbReference>
<dbReference type="PROSITE" id="PS00678">
    <property type="entry name" value="WD_REPEATS_1"/>
    <property type="match status" value="1"/>
</dbReference>
<dbReference type="CDD" id="cd09071">
    <property type="entry name" value="FAR_C"/>
    <property type="match status" value="1"/>
</dbReference>
<dbReference type="Gene3D" id="3.40.50.720">
    <property type="entry name" value="NAD(P)-binding Rossmann-like Domain"/>
    <property type="match status" value="2"/>
</dbReference>
<dbReference type="Gene3D" id="2.130.10.10">
    <property type="entry name" value="YVTN repeat-like/Quinoprotein amine dehydrogenase"/>
    <property type="match status" value="3"/>
</dbReference>
<dbReference type="CDD" id="cd00200">
    <property type="entry name" value="WD40"/>
    <property type="match status" value="1"/>
</dbReference>
<dbReference type="InterPro" id="IPR033640">
    <property type="entry name" value="FAR_C"/>
</dbReference>
<proteinExistence type="inferred from homology"/>
<dbReference type="Proteomes" id="UP001461498">
    <property type="component" value="Unassembled WGS sequence"/>
</dbReference>
<evidence type="ECO:0000256" key="1">
    <source>
        <dbReference type="ARBA" id="ARBA00004604"/>
    </source>
</evidence>
<evidence type="ECO:0000313" key="10">
    <source>
        <dbReference type="EMBL" id="KAK9507277.1"/>
    </source>
</evidence>
<comment type="caution">
    <text evidence="10">The sequence shown here is derived from an EMBL/GenBank/DDBJ whole genome shotgun (WGS) entry which is preliminary data.</text>
</comment>
<feature type="repeat" description="WD" evidence="6">
    <location>
        <begin position="298"/>
        <end position="339"/>
    </location>
</feature>
<evidence type="ECO:0000256" key="2">
    <source>
        <dbReference type="ARBA" id="ARBA00010226"/>
    </source>
</evidence>
<gene>
    <name evidence="10" type="ORF">O3M35_007173</name>
</gene>
<accession>A0AAW1D9S8</accession>
<keyword evidence="5" id="KW-0539">Nucleus</keyword>
<sequence>MATSSKDGNNNRGQRESAVHSFYEGGSIFVTGATGFVGKALVEKLLRSCPGIQNIFLLIRVKKGLQPQERLKELLNNNVFDRVRDTGVLDKVIAVAGDVMEPELGLSESDKERLFQNVTVVFHSAATVKFNETLQDAVKLNTRGTHAVIQLCKHMIKLQFSFKFSNLLGSIYRKGNLLFTNDGNSVISPVGNRITVYDLKNNKSSTLPIESRYNFTSLDLSPNGSLLIAVNEIGDALLISMISKTVIHRYQFKCKVPCLKFSPDGKYFAACRNNKTYVFSTPGVSNGMFNPFVLVKIFMGHYDDTTCIDWSSDSRLLAVGSQDTTVRIYGMPRMKNFRLCSLGGHAENIISVYFEENSLDVLSISANGRICLWEANMDMSALLNVDEEPSEAKKPCPSEEQEDELDLLKGELRNVNLQDENDVPEEDEDNDNENIKLSYKLQAKHYVFSKTEAVKVTTSAYHKKSHLLVVGLSDGALHLYEMPHVNLIQSLSIMKNNISAITLNCTGDWIAIGSETFGQLLVWEWQSETYILKQQGHSSAMTSVAYSSDGQYIASGGEDGKLKLWNTQTGFCFVTFDEHTSGISSVKFAPNRKFVLSASLDGTVRAFDLTRYRNFRTLTSTKPVQFSSLAIDSSSEFVAAGGQDVFEIYLWSMKVGRLLEILAGHEGPVSSLEFHPGLTSTELASVSWDKSLRIWNAIDSSAAFEAIRLTADCLAVTYRPDGKEVAVASLDGQISFFDPKSGTQVGFIEGKNDLASGKLDTDLISAKKSQEAKAFTSICYSADGNYIIAGGQSKYVCIYSRKEEILIKKYHVTENRSLDAVDDFINRRKLTEFGNVNLIEMRDENDKDIIRLPGSRKTDMASRSFKPEVRVMSLIFSPTNQAWAAATTEGLLIYSIDAGGVFDPYELEETITPQSIRAAAASRAHSEALMKALRLNEKILLRYVIESVPSNDIEICVKSLNDVYSGKLLDFLASCLESSNHLEFYLIWIKILLTQVKSPPSSVLLALQKSLLRKQQVLSNICDYSKYTIKFIQKLGEKRSKKSEENMEAVVHVSTAYSNADRTDVDEKVYPPPASPIGIVQCVEHLSPQLIERLSHALTENHPNTYTVTKAMAETLVSQQADVLPISIVRPSIVTAAWQEPFPGWVDNVSGITGIMMEIGRGTIRSIICNDKYLVDIIPVDIVVNTLIVAAWHTATFRRGSVPVYNCTSGSLNPILWRELGQLTLKHSLTTPSKYLQFYPGFKFTTNRLLHKMKDLLYHVLPAFLVDVLLQLKGSKPIMLKLCQRFKMAAKTGEFFALHEWKFTCNNQKLLTEDLCPVDRLLFHTDVSKLNWDEYVKIYLLGIRKYVLKDSADTLPACLKKLNRLLWIQRFGKLFLLFVIYRLLRIR</sequence>
<keyword evidence="11" id="KW-1185">Reference proteome</keyword>
<evidence type="ECO:0000259" key="9">
    <source>
        <dbReference type="Pfam" id="PF07993"/>
    </source>
</evidence>
<feature type="repeat" description="WD" evidence="6">
    <location>
        <begin position="342"/>
        <end position="374"/>
    </location>
</feature>
<dbReference type="Pfam" id="PF07993">
    <property type="entry name" value="NAD_binding_4"/>
    <property type="match status" value="2"/>
</dbReference>
<dbReference type="PROSITE" id="PS50082">
    <property type="entry name" value="WD_REPEATS_2"/>
    <property type="match status" value="5"/>
</dbReference>
<evidence type="ECO:0000256" key="5">
    <source>
        <dbReference type="ARBA" id="ARBA00023242"/>
    </source>
</evidence>
<evidence type="ECO:0000259" key="7">
    <source>
        <dbReference type="Pfam" id="PF03015"/>
    </source>
</evidence>
<feature type="repeat" description="WD" evidence="6">
    <location>
        <begin position="662"/>
        <end position="696"/>
    </location>
</feature>
<dbReference type="Pfam" id="PF03015">
    <property type="entry name" value="Sterile"/>
    <property type="match status" value="1"/>
</dbReference>
<dbReference type="InterPro" id="IPR007148">
    <property type="entry name" value="SSU_processome_Utp12"/>
</dbReference>
<feature type="domain" description="Fatty acyl-CoA reductase C-terminal" evidence="7">
    <location>
        <begin position="1258"/>
        <end position="1350"/>
    </location>
</feature>
<dbReference type="PROSITE" id="PS50294">
    <property type="entry name" value="WD_REPEATS_REGION"/>
    <property type="match status" value="4"/>
</dbReference>
<dbReference type="Pfam" id="PF00400">
    <property type="entry name" value="WD40"/>
    <property type="match status" value="6"/>
</dbReference>
<reference evidence="10 11" key="1">
    <citation type="submission" date="2022-12" db="EMBL/GenBank/DDBJ databases">
        <title>Chromosome-level genome assembly of true bugs.</title>
        <authorList>
            <person name="Ma L."/>
            <person name="Li H."/>
        </authorList>
    </citation>
    <scope>NUCLEOTIDE SEQUENCE [LARGE SCALE GENOMIC DNA]</scope>
    <source>
        <strain evidence="10">Lab_2022b</strain>
    </source>
</reference>
<keyword evidence="4" id="KW-0677">Repeat</keyword>
<dbReference type="InterPro" id="IPR011047">
    <property type="entry name" value="Quinoprotein_ADH-like_sf"/>
</dbReference>
<dbReference type="InterPro" id="IPR001680">
    <property type="entry name" value="WD40_rpt"/>
</dbReference>
<evidence type="ECO:0008006" key="12">
    <source>
        <dbReference type="Google" id="ProtNLM"/>
    </source>
</evidence>
<organism evidence="10 11">
    <name type="scientific">Rhynocoris fuscipes</name>
    <dbReference type="NCBI Taxonomy" id="488301"/>
    <lineage>
        <taxon>Eukaryota</taxon>
        <taxon>Metazoa</taxon>
        <taxon>Ecdysozoa</taxon>
        <taxon>Arthropoda</taxon>
        <taxon>Hexapoda</taxon>
        <taxon>Insecta</taxon>
        <taxon>Pterygota</taxon>
        <taxon>Neoptera</taxon>
        <taxon>Paraneoptera</taxon>
        <taxon>Hemiptera</taxon>
        <taxon>Heteroptera</taxon>
        <taxon>Panheteroptera</taxon>
        <taxon>Cimicomorpha</taxon>
        <taxon>Reduviidae</taxon>
        <taxon>Harpactorinae</taxon>
        <taxon>Harpactorini</taxon>
        <taxon>Rhynocoris</taxon>
    </lineage>
</organism>
<dbReference type="PANTHER" id="PTHR19858:SF0">
    <property type="entry name" value="PERIODIC TRYPTOPHAN PROTEIN 2 HOMOLOG"/>
    <property type="match status" value="1"/>
</dbReference>
<evidence type="ECO:0000256" key="4">
    <source>
        <dbReference type="ARBA" id="ARBA00022737"/>
    </source>
</evidence>
<dbReference type="EMBL" id="JAPXFL010000004">
    <property type="protein sequence ID" value="KAK9507277.1"/>
    <property type="molecule type" value="Genomic_DNA"/>
</dbReference>
<dbReference type="GO" id="GO:0000462">
    <property type="term" value="P:maturation of SSU-rRNA from tricistronic rRNA transcript (SSU-rRNA, 5.8S rRNA, LSU-rRNA)"/>
    <property type="evidence" value="ECO:0007669"/>
    <property type="project" value="TreeGrafter"/>
</dbReference>
<dbReference type="SUPFAM" id="SSF50998">
    <property type="entry name" value="Quinoprotein alcohol dehydrogenase-like"/>
    <property type="match status" value="1"/>
</dbReference>
<dbReference type="InterPro" id="IPR011044">
    <property type="entry name" value="Quino_amine_DH_bsu"/>
</dbReference>
<evidence type="ECO:0000256" key="3">
    <source>
        <dbReference type="ARBA" id="ARBA00022574"/>
    </source>
</evidence>
<feature type="domain" description="Small-subunit processome Utp12" evidence="8">
    <location>
        <begin position="936"/>
        <end position="1033"/>
    </location>
</feature>
<dbReference type="InterPro" id="IPR036291">
    <property type="entry name" value="NAD(P)-bd_dom_sf"/>
</dbReference>
<evidence type="ECO:0000313" key="11">
    <source>
        <dbReference type="Proteomes" id="UP001461498"/>
    </source>
</evidence>
<dbReference type="InterPro" id="IPR027145">
    <property type="entry name" value="PWP2"/>
</dbReference>
<protein>
    <recommendedName>
        <fullName evidence="12">Fatty acyl-CoA reductase</fullName>
    </recommendedName>
</protein>
<dbReference type="InterPro" id="IPR015943">
    <property type="entry name" value="WD40/YVTN_repeat-like_dom_sf"/>
</dbReference>
<dbReference type="GO" id="GO:0032040">
    <property type="term" value="C:small-subunit processome"/>
    <property type="evidence" value="ECO:0007669"/>
    <property type="project" value="TreeGrafter"/>
</dbReference>
<dbReference type="GO" id="GO:0000028">
    <property type="term" value="P:ribosomal small subunit assembly"/>
    <property type="evidence" value="ECO:0007669"/>
    <property type="project" value="TreeGrafter"/>
</dbReference>
<evidence type="ECO:0000256" key="6">
    <source>
        <dbReference type="PROSITE-ProRule" id="PRU00221"/>
    </source>
</evidence>
<dbReference type="GO" id="GO:0034388">
    <property type="term" value="C:Pwp2p-containing subcomplex of 90S preribosome"/>
    <property type="evidence" value="ECO:0007669"/>
    <property type="project" value="TreeGrafter"/>
</dbReference>
<feature type="repeat" description="WD" evidence="6">
    <location>
        <begin position="534"/>
        <end position="575"/>
    </location>
</feature>
<feature type="repeat" description="WD" evidence="6">
    <location>
        <begin position="576"/>
        <end position="617"/>
    </location>
</feature>
<keyword evidence="3 6" id="KW-0853">WD repeat</keyword>
<evidence type="ECO:0000259" key="8">
    <source>
        <dbReference type="Pfam" id="PF04003"/>
    </source>
</evidence>
<dbReference type="InterPro" id="IPR019775">
    <property type="entry name" value="WD40_repeat_CS"/>
</dbReference>